<evidence type="ECO:0000313" key="4">
    <source>
        <dbReference type="Proteomes" id="UP000095284"/>
    </source>
</evidence>
<keyword evidence="1" id="KW-0472">Membrane</keyword>
<evidence type="ECO:0000313" key="3">
    <source>
        <dbReference type="EMBL" id="CAG9105136.1"/>
    </source>
</evidence>
<dbReference type="Proteomes" id="UP000095284">
    <property type="component" value="Unplaced"/>
</dbReference>
<keyword evidence="5" id="KW-1185">Reference proteome</keyword>
<proteinExistence type="predicted"/>
<evidence type="ECO:0000256" key="1">
    <source>
        <dbReference type="SAM" id="Phobius"/>
    </source>
</evidence>
<feature type="transmembrane region" description="Helical" evidence="1">
    <location>
        <begin position="34"/>
        <end position="53"/>
    </location>
</feature>
<evidence type="ECO:0000313" key="5">
    <source>
        <dbReference type="Proteomes" id="UP000659654"/>
    </source>
</evidence>
<sequence length="122" mass="14119">MRISTLRLAEKFIANRKAFFGERYDMLKSAGPNIGVGIGTLLTVGVWVFNFAMPTPDLQHDFRYIFSAEYRQFVKTNGLADPVTEGMWERRVQGYYVQERDAKRSRLLRHTNFEQSGYGESV</sequence>
<dbReference type="WBParaSite" id="BXY_0460100.1">
    <property type="protein sequence ID" value="BXY_0460100.1"/>
    <property type="gene ID" value="BXY_0460100"/>
</dbReference>
<name>A0A1I7RV40_BURXY</name>
<keyword evidence="1" id="KW-0812">Transmembrane</keyword>
<gene>
    <name evidence="2" type="ORF">BXYJ_LOCUS5794</name>
</gene>
<reference evidence="3" key="2">
    <citation type="submission" date="2020-08" db="EMBL/GenBank/DDBJ databases">
        <authorList>
            <person name="Kikuchi T."/>
        </authorList>
    </citation>
    <scope>NUCLEOTIDE SEQUENCE</scope>
    <source>
        <strain evidence="2">Ka4C1</strain>
    </source>
</reference>
<accession>A0A1I7RV40</accession>
<organism evidence="4 6">
    <name type="scientific">Bursaphelenchus xylophilus</name>
    <name type="common">Pinewood nematode worm</name>
    <name type="synonym">Aphelenchoides xylophilus</name>
    <dbReference type="NCBI Taxonomy" id="6326"/>
    <lineage>
        <taxon>Eukaryota</taxon>
        <taxon>Metazoa</taxon>
        <taxon>Ecdysozoa</taxon>
        <taxon>Nematoda</taxon>
        <taxon>Chromadorea</taxon>
        <taxon>Rhabditida</taxon>
        <taxon>Tylenchina</taxon>
        <taxon>Tylenchomorpha</taxon>
        <taxon>Aphelenchoidea</taxon>
        <taxon>Aphelenchoididae</taxon>
        <taxon>Bursaphelenchus</taxon>
    </lineage>
</organism>
<protein>
    <submittedName>
        <fullName evidence="2">(pine wood nematode) hypothetical protein</fullName>
    </submittedName>
</protein>
<dbReference type="EMBL" id="CAJFCV020000003">
    <property type="protein sequence ID" value="CAG9105136.1"/>
    <property type="molecule type" value="Genomic_DNA"/>
</dbReference>
<reference evidence="6" key="1">
    <citation type="submission" date="2016-11" db="UniProtKB">
        <authorList>
            <consortium name="WormBaseParasite"/>
        </authorList>
    </citation>
    <scope>IDENTIFICATION</scope>
</reference>
<dbReference type="OrthoDB" id="10440387at2759"/>
<dbReference type="AlphaFoldDB" id="A0A1I7RV40"/>
<evidence type="ECO:0000313" key="6">
    <source>
        <dbReference type="WBParaSite" id="BXY_0460100.1"/>
    </source>
</evidence>
<evidence type="ECO:0000313" key="2">
    <source>
        <dbReference type="EMBL" id="CAD5219669.1"/>
    </source>
</evidence>
<dbReference type="Proteomes" id="UP000582659">
    <property type="component" value="Unassembled WGS sequence"/>
</dbReference>
<dbReference type="Proteomes" id="UP000659654">
    <property type="component" value="Unassembled WGS sequence"/>
</dbReference>
<keyword evidence="1" id="KW-1133">Transmembrane helix</keyword>
<dbReference type="EMBL" id="CAJFDI010000003">
    <property type="protein sequence ID" value="CAD5219669.1"/>
    <property type="molecule type" value="Genomic_DNA"/>
</dbReference>